<dbReference type="PROSITE" id="PS51296">
    <property type="entry name" value="RIESKE"/>
    <property type="match status" value="1"/>
</dbReference>
<dbReference type="STRING" id="1895771.BGO89_08630"/>
<dbReference type="AlphaFoldDB" id="A0A1M3KW40"/>
<evidence type="ECO:0000256" key="1">
    <source>
        <dbReference type="ARBA" id="ARBA00022714"/>
    </source>
</evidence>
<keyword evidence="4" id="KW-0411">Iron-sulfur</keyword>
<evidence type="ECO:0000259" key="5">
    <source>
        <dbReference type="PROSITE" id="PS51296"/>
    </source>
</evidence>
<organism evidence="6 7">
    <name type="scientific">Candidatus Kapaibacterium thiocyanatum</name>
    <dbReference type="NCBI Taxonomy" id="1895771"/>
    <lineage>
        <taxon>Bacteria</taxon>
        <taxon>Pseudomonadati</taxon>
        <taxon>Candidatus Kapaibacteriota</taxon>
        <taxon>Candidatus Kapaibacteriia</taxon>
        <taxon>Candidatus Kapaibacteriales</taxon>
        <taxon>Candidatus Kapaibacteriaceae</taxon>
        <taxon>Candidatus Kapaibacterium</taxon>
    </lineage>
</organism>
<dbReference type="Gene3D" id="2.102.10.10">
    <property type="entry name" value="Rieske [2Fe-2S] iron-sulphur domain"/>
    <property type="match status" value="1"/>
</dbReference>
<dbReference type="SUPFAM" id="SSF50022">
    <property type="entry name" value="ISP domain"/>
    <property type="match status" value="1"/>
</dbReference>
<protein>
    <recommendedName>
        <fullName evidence="5">Rieske domain-containing protein</fullName>
    </recommendedName>
</protein>
<dbReference type="GO" id="GO:0046872">
    <property type="term" value="F:metal ion binding"/>
    <property type="evidence" value="ECO:0007669"/>
    <property type="project" value="UniProtKB-KW"/>
</dbReference>
<evidence type="ECO:0000313" key="7">
    <source>
        <dbReference type="Proteomes" id="UP000184233"/>
    </source>
</evidence>
<sequence>MNDIDLDMERQQRRLFLQRAAASAGLVLCAGSVASILTSCETTEQAPSPSGKTVTFLVQGVTELEQPGGIVQRTISGLNSGGPVFISRISPTAFAVFSSICTHEACVVDIPHDPAEPCICPCHGSTYSRTDGKVLSQPFSGGRATDLPTFASTFDATTQQLTINT</sequence>
<dbReference type="CDD" id="cd03467">
    <property type="entry name" value="Rieske"/>
    <property type="match status" value="1"/>
</dbReference>
<dbReference type="InterPro" id="IPR017941">
    <property type="entry name" value="Rieske_2Fe-2S"/>
</dbReference>
<evidence type="ECO:0000256" key="2">
    <source>
        <dbReference type="ARBA" id="ARBA00022723"/>
    </source>
</evidence>
<keyword evidence="3" id="KW-0408">Iron</keyword>
<evidence type="ECO:0000256" key="4">
    <source>
        <dbReference type="ARBA" id="ARBA00023014"/>
    </source>
</evidence>
<dbReference type="GO" id="GO:0051537">
    <property type="term" value="F:2 iron, 2 sulfur cluster binding"/>
    <property type="evidence" value="ECO:0007669"/>
    <property type="project" value="UniProtKB-KW"/>
</dbReference>
<keyword evidence="1" id="KW-0001">2Fe-2S</keyword>
<comment type="caution">
    <text evidence="6">The sequence shown here is derived from an EMBL/GenBank/DDBJ whole genome shotgun (WGS) entry which is preliminary data.</text>
</comment>
<reference evidence="6 7" key="1">
    <citation type="submission" date="2016-09" db="EMBL/GenBank/DDBJ databases">
        <title>Genome-resolved meta-omics ties microbial dynamics to process performance in biotechnology for thiocyanate degradation.</title>
        <authorList>
            <person name="Kantor R.S."/>
            <person name="Huddy R.J."/>
            <person name="Iyer R."/>
            <person name="Thomas B.C."/>
            <person name="Brown C.T."/>
            <person name="Anantharaman K."/>
            <person name="Tringe S."/>
            <person name="Hettich R.L."/>
            <person name="Harrison S.T."/>
            <person name="Banfield J.F."/>
        </authorList>
    </citation>
    <scope>NUCLEOTIDE SEQUENCE [LARGE SCALE GENOMIC DNA]</scope>
    <source>
        <strain evidence="6">59-99</strain>
    </source>
</reference>
<evidence type="ECO:0000256" key="3">
    <source>
        <dbReference type="ARBA" id="ARBA00023004"/>
    </source>
</evidence>
<proteinExistence type="predicted"/>
<dbReference type="EMBL" id="MKVH01000024">
    <property type="protein sequence ID" value="OJX56610.1"/>
    <property type="molecule type" value="Genomic_DNA"/>
</dbReference>
<feature type="domain" description="Rieske" evidence="5">
    <location>
        <begin position="58"/>
        <end position="138"/>
    </location>
</feature>
<keyword evidence="2" id="KW-0479">Metal-binding</keyword>
<name>A0A1M3KW40_9BACT</name>
<evidence type="ECO:0000313" key="6">
    <source>
        <dbReference type="EMBL" id="OJX56610.1"/>
    </source>
</evidence>
<dbReference type="InterPro" id="IPR036922">
    <property type="entry name" value="Rieske_2Fe-2S_sf"/>
</dbReference>
<dbReference type="Pfam" id="PF00355">
    <property type="entry name" value="Rieske"/>
    <property type="match status" value="1"/>
</dbReference>
<gene>
    <name evidence="6" type="ORF">BGO89_08630</name>
</gene>
<accession>A0A1M3KW40</accession>
<dbReference type="Proteomes" id="UP000184233">
    <property type="component" value="Unassembled WGS sequence"/>
</dbReference>